<evidence type="ECO:0000313" key="1">
    <source>
        <dbReference type="EMBL" id="SJM38165.1"/>
    </source>
</evidence>
<name>A0A1R4EI22_9GAMM</name>
<organism evidence="1 2">
    <name type="scientific">Psychrobacter pasteurii</name>
    <dbReference type="NCBI Taxonomy" id="1945520"/>
    <lineage>
        <taxon>Bacteria</taxon>
        <taxon>Pseudomonadati</taxon>
        <taxon>Pseudomonadota</taxon>
        <taxon>Gammaproteobacteria</taxon>
        <taxon>Moraxellales</taxon>
        <taxon>Moraxellaceae</taxon>
        <taxon>Psychrobacter</taxon>
    </lineage>
</organism>
<dbReference type="AlphaFoldDB" id="A0A1R4EI22"/>
<dbReference type="Proteomes" id="UP000188169">
    <property type="component" value="Unassembled WGS sequence"/>
</dbReference>
<protein>
    <recommendedName>
        <fullName evidence="3">Zn-ribbon-containing, possibly RNA-binding protein and truncated derivatives</fullName>
    </recommendedName>
</protein>
<sequence>MQNPLKPNHLAKRIDHQKSAASSLPKSLSEKCSELNQLTQEMKALLGRGLPEEILKSLWVVKYEEGLLVLSVQSQTAANHLRYQSNNLINILKEQSLTFSVLKNIDVIVTYPASIDHLNENQDYSNLHSNQSNLALSKGGSHDKRGLTETTKRTITHTLEHVIKDERLKASLKRLIKPD</sequence>
<accession>A0A1R4EI22</accession>
<keyword evidence="2" id="KW-1185">Reference proteome</keyword>
<dbReference type="EMBL" id="FUGD01000128">
    <property type="protein sequence ID" value="SJM38165.1"/>
    <property type="molecule type" value="Genomic_DNA"/>
</dbReference>
<dbReference type="RefSeq" id="WP_077449528.1">
    <property type="nucleotide sequence ID" value="NZ_FUGD01000128.1"/>
</dbReference>
<evidence type="ECO:0000313" key="2">
    <source>
        <dbReference type="Proteomes" id="UP000188169"/>
    </source>
</evidence>
<evidence type="ECO:0008006" key="3">
    <source>
        <dbReference type="Google" id="ProtNLM"/>
    </source>
</evidence>
<dbReference type="OrthoDB" id="6657745at2"/>
<proteinExistence type="predicted"/>
<gene>
    <name evidence="1" type="ORF">A1019T_02155</name>
</gene>
<reference evidence="2" key="1">
    <citation type="submission" date="2017-02" db="EMBL/GenBank/DDBJ databases">
        <authorList>
            <person name="Mornico D."/>
        </authorList>
    </citation>
    <scope>NUCLEOTIDE SEQUENCE [LARGE SCALE GENOMIC DNA]</scope>
</reference>